<keyword evidence="4" id="KW-1185">Reference proteome</keyword>
<proteinExistence type="predicted"/>
<evidence type="ECO:0000259" key="2">
    <source>
        <dbReference type="Pfam" id="PF14392"/>
    </source>
</evidence>
<dbReference type="Proteomes" id="UP000594261">
    <property type="component" value="Chromosome 8"/>
</dbReference>
<dbReference type="Gramene" id="QL08p018396:mrna">
    <property type="protein sequence ID" value="QL08p018396:mrna"/>
    <property type="gene ID" value="QL08p018396"/>
</dbReference>
<evidence type="ECO:0000256" key="1">
    <source>
        <dbReference type="SAM" id="MobiDB-lite"/>
    </source>
</evidence>
<dbReference type="PANTHER" id="PTHR31286:SF167">
    <property type="entry name" value="OS09G0268800 PROTEIN"/>
    <property type="match status" value="1"/>
</dbReference>
<reference evidence="3 4" key="1">
    <citation type="journal article" date="2016" name="G3 (Bethesda)">
        <title>First Draft Assembly and Annotation of the Genome of a California Endemic Oak Quercus lobata Nee (Fagaceae).</title>
        <authorList>
            <person name="Sork V.L."/>
            <person name="Fitz-Gibbon S.T."/>
            <person name="Puiu D."/>
            <person name="Crepeau M."/>
            <person name="Gugger P.F."/>
            <person name="Sherman R."/>
            <person name="Stevens K."/>
            <person name="Langley C.H."/>
            <person name="Pellegrini M."/>
            <person name="Salzberg S.L."/>
        </authorList>
    </citation>
    <scope>NUCLEOTIDE SEQUENCE [LARGE SCALE GENOMIC DNA]</scope>
    <source>
        <strain evidence="3 4">cv. SW786</strain>
    </source>
</reference>
<organism evidence="3 4">
    <name type="scientific">Quercus lobata</name>
    <name type="common">Valley oak</name>
    <dbReference type="NCBI Taxonomy" id="97700"/>
    <lineage>
        <taxon>Eukaryota</taxon>
        <taxon>Viridiplantae</taxon>
        <taxon>Streptophyta</taxon>
        <taxon>Embryophyta</taxon>
        <taxon>Tracheophyta</taxon>
        <taxon>Spermatophyta</taxon>
        <taxon>Magnoliopsida</taxon>
        <taxon>eudicotyledons</taxon>
        <taxon>Gunneridae</taxon>
        <taxon>Pentapetalae</taxon>
        <taxon>rosids</taxon>
        <taxon>fabids</taxon>
        <taxon>Fagales</taxon>
        <taxon>Fagaceae</taxon>
        <taxon>Quercus</taxon>
    </lineage>
</organism>
<dbReference type="InterPro" id="IPR040256">
    <property type="entry name" value="At4g02000-like"/>
</dbReference>
<reference evidence="3" key="2">
    <citation type="submission" date="2021-01" db="UniProtKB">
        <authorList>
            <consortium name="EnsemblPlants"/>
        </authorList>
    </citation>
    <scope>IDENTIFICATION</scope>
</reference>
<evidence type="ECO:0000313" key="4">
    <source>
        <dbReference type="Proteomes" id="UP000594261"/>
    </source>
</evidence>
<protein>
    <recommendedName>
        <fullName evidence="2">Zinc knuckle CX2CX4HX4C domain-containing protein</fullName>
    </recommendedName>
</protein>
<sequence>MQKYDGTTPTQDLSFTTAKFWVQLHNLPHSLLTTEAALSLGKTLGTIAKPKDDAEMRRGNFMCVRVAVDITKPLCRGRKVSWDQTEKEWVSFLYKRLPNICYWCGLLSHDDKDCVLWLNSKGTLTAVDQQFGPWIRAPQFNPVRRAVVEAWSSKRCDRNHKHGGAGGQSVATHMETEEHGGGVSGGVDRMGSDVSLSQSQNHGALNGGIDCTINSEVVTLDHNTIQPGKYSEMERINLEYKVPVVKPNSMDVERLTTLVQKFTWIYQKADGSQIRERLDRSLATPEWLALFPTAKLFHLTSSASEHSPLALRMVKKSHKRRQKKMFRFEAMWLKDQRCEGVVQAAWDEGLFLGADYTLGKCMEICRTRLEGWNKTDFGNVGRKISDLQKRLEWIELQPTTPDIVQLMRNTRIELNGWLDKEDAMWRQRSRLTWF</sequence>
<dbReference type="AlphaFoldDB" id="A0A7N2M9X1"/>
<dbReference type="InterPro" id="IPR025836">
    <property type="entry name" value="Zn_knuckle_CX2CX4HX4C"/>
</dbReference>
<dbReference type="InParanoid" id="A0A7N2M9X1"/>
<dbReference type="PANTHER" id="PTHR31286">
    <property type="entry name" value="GLYCINE-RICH CELL WALL STRUCTURAL PROTEIN 1.8-LIKE"/>
    <property type="match status" value="1"/>
</dbReference>
<feature type="region of interest" description="Disordered" evidence="1">
    <location>
        <begin position="177"/>
        <end position="199"/>
    </location>
</feature>
<dbReference type="OMA" id="MWESHED"/>
<name>A0A7N2M9X1_QUELO</name>
<feature type="domain" description="Zinc knuckle CX2CX4HX4C" evidence="2">
    <location>
        <begin position="68"/>
        <end position="114"/>
    </location>
</feature>
<dbReference type="EnsemblPlants" id="QL08p018396:mrna">
    <property type="protein sequence ID" value="QL08p018396:mrna"/>
    <property type="gene ID" value="QL08p018396"/>
</dbReference>
<evidence type="ECO:0000313" key="3">
    <source>
        <dbReference type="EnsemblPlants" id="QL08p018396:mrna"/>
    </source>
</evidence>
<dbReference type="EMBL" id="LRBV02000008">
    <property type="status" value="NOT_ANNOTATED_CDS"/>
    <property type="molecule type" value="Genomic_DNA"/>
</dbReference>
<feature type="compositionally biased region" description="Low complexity" evidence="1">
    <location>
        <begin position="186"/>
        <end position="195"/>
    </location>
</feature>
<accession>A0A7N2M9X1</accession>
<dbReference type="Pfam" id="PF14392">
    <property type="entry name" value="zf-CCHC_4"/>
    <property type="match status" value="1"/>
</dbReference>